<protein>
    <submittedName>
        <fullName evidence="2">Uncharacterized protein</fullName>
    </submittedName>
</protein>
<keyword evidence="1" id="KW-0812">Transmembrane</keyword>
<evidence type="ECO:0000256" key="1">
    <source>
        <dbReference type="SAM" id="Phobius"/>
    </source>
</evidence>
<organism evidence="2 3">
    <name type="scientific">Asanoa hainanensis</name>
    <dbReference type="NCBI Taxonomy" id="560556"/>
    <lineage>
        <taxon>Bacteria</taxon>
        <taxon>Bacillati</taxon>
        <taxon>Actinomycetota</taxon>
        <taxon>Actinomycetes</taxon>
        <taxon>Micromonosporales</taxon>
        <taxon>Micromonosporaceae</taxon>
        <taxon>Asanoa</taxon>
    </lineage>
</organism>
<dbReference type="Proteomes" id="UP000198362">
    <property type="component" value="Unassembled WGS sequence"/>
</dbReference>
<sequence>MTRDTPRRHAPPGFWDSLPGALTIIAALALVSVFVLIRERGAHKMTATVTACQFQGAVVKVELLVRNVGREAGPAQIEWAYQDLAGNRVEADPTTVAHLSPGQSVRHEATAPLDIPSSTGTCEVTAVR</sequence>
<gene>
    <name evidence="2" type="ORF">SAMN05421812_103389</name>
</gene>
<proteinExistence type="predicted"/>
<evidence type="ECO:0000313" key="3">
    <source>
        <dbReference type="Proteomes" id="UP000198362"/>
    </source>
</evidence>
<keyword evidence="3" id="KW-1185">Reference proteome</keyword>
<dbReference type="EMBL" id="FZPH01000003">
    <property type="protein sequence ID" value="SNT14697.1"/>
    <property type="molecule type" value="Genomic_DNA"/>
</dbReference>
<dbReference type="RefSeq" id="WP_089246870.1">
    <property type="nucleotide sequence ID" value="NZ_FZPH01000003.1"/>
</dbReference>
<name>A0A239K8J0_9ACTN</name>
<dbReference type="OrthoDB" id="9831519at2"/>
<accession>A0A239K8J0</accession>
<reference evidence="2 3" key="1">
    <citation type="submission" date="2017-06" db="EMBL/GenBank/DDBJ databases">
        <authorList>
            <person name="Kim H.J."/>
            <person name="Triplett B.A."/>
        </authorList>
    </citation>
    <scope>NUCLEOTIDE SEQUENCE [LARGE SCALE GENOMIC DNA]</scope>
    <source>
        <strain evidence="2 3">CGMCC 4.5593</strain>
    </source>
</reference>
<dbReference type="AlphaFoldDB" id="A0A239K8J0"/>
<keyword evidence="1" id="KW-1133">Transmembrane helix</keyword>
<keyword evidence="1" id="KW-0472">Membrane</keyword>
<evidence type="ECO:0000313" key="2">
    <source>
        <dbReference type="EMBL" id="SNT14697.1"/>
    </source>
</evidence>
<feature type="transmembrane region" description="Helical" evidence="1">
    <location>
        <begin position="20"/>
        <end position="37"/>
    </location>
</feature>